<reference evidence="1 2" key="1">
    <citation type="submission" date="2019-04" db="EMBL/GenBank/DDBJ databases">
        <title>Complete genome sequencing of Piscirickettsia salmonis strain Psal-009.</title>
        <authorList>
            <person name="Schober I."/>
            <person name="Bunk B."/>
            <person name="Sproer C."/>
            <person name="Carril G.P."/>
            <person name="Riedel T."/>
            <person name="Flores-Herrera P.A."/>
            <person name="Nourdin-Galindo G."/>
            <person name="Marshall S.H."/>
            <person name="Overmann J."/>
        </authorList>
    </citation>
    <scope>NUCLEOTIDE SEQUENCE [LARGE SCALE GENOMIC DNA]</scope>
    <source>
        <strain evidence="1 2">Psal-009</strain>
    </source>
</reference>
<protein>
    <submittedName>
        <fullName evidence="1">Uncharacterized protein</fullName>
    </submittedName>
</protein>
<proteinExistence type="predicted"/>
<sequence>MNQLKIKKISKKLLYIAIPFILPILYDYSFSSITTNVELVNATPVHIGFDWSYGHCIYSSHSRDWDGISYDSLDNLTRVSLGPGEVSYLEIDGRQANTCYDEAPELGIKSYMKSAPYLYTQHDYQLNSAAMGNSGDSNEADFCNDYNFNQSTYKTTCNSHESYAGGSTDGLQQFICPMGNNTDGSSDSGKFLLVIVSEFDFKNTFNYDTFCKCVKDNIPTFSGASGSKESFDSFVSCLG</sequence>
<accession>A0A9Q6LT30</accession>
<name>A0A9Q6LT30_PISSA</name>
<evidence type="ECO:0000313" key="2">
    <source>
        <dbReference type="Proteomes" id="UP000422232"/>
    </source>
</evidence>
<evidence type="ECO:0000313" key="1">
    <source>
        <dbReference type="EMBL" id="QGO07349.1"/>
    </source>
</evidence>
<gene>
    <name evidence="1" type="ORF">Psal009_03295</name>
</gene>
<keyword evidence="2" id="KW-1185">Reference proteome</keyword>
<dbReference type="RefSeq" id="WP_054300172.1">
    <property type="nucleotide sequence ID" value="NZ_CP012413.1"/>
</dbReference>
<dbReference type="EMBL" id="CP038908">
    <property type="protein sequence ID" value="QGO07349.1"/>
    <property type="molecule type" value="Genomic_DNA"/>
</dbReference>
<organism evidence="1 2">
    <name type="scientific">Piscirickettsia salmonis</name>
    <dbReference type="NCBI Taxonomy" id="1238"/>
    <lineage>
        <taxon>Bacteria</taxon>
        <taxon>Pseudomonadati</taxon>
        <taxon>Pseudomonadota</taxon>
        <taxon>Gammaproteobacteria</taxon>
        <taxon>Thiotrichales</taxon>
        <taxon>Piscirickettsiaceae</taxon>
        <taxon>Piscirickettsia</taxon>
    </lineage>
</organism>
<dbReference type="Proteomes" id="UP000422232">
    <property type="component" value="Chromosome"/>
</dbReference>
<dbReference type="AlphaFoldDB" id="A0A9Q6LT30"/>